<keyword evidence="3" id="KW-1185">Reference proteome</keyword>
<gene>
    <name evidence="2" type="ORF">PCC6912_14710</name>
</gene>
<dbReference type="OrthoDB" id="9812537at2"/>
<dbReference type="Proteomes" id="UP000268857">
    <property type="component" value="Unassembled WGS sequence"/>
</dbReference>
<dbReference type="Pfam" id="PF03372">
    <property type="entry name" value="Exo_endo_phos"/>
    <property type="match status" value="1"/>
</dbReference>
<dbReference type="GO" id="GO:0003824">
    <property type="term" value="F:catalytic activity"/>
    <property type="evidence" value="ECO:0007669"/>
    <property type="project" value="InterPro"/>
</dbReference>
<dbReference type="InterPro" id="IPR051916">
    <property type="entry name" value="GPI-anchor_lipid_remodeler"/>
</dbReference>
<sequence length="267" mass="30461">MIKVATINILYEMKFWQQRRELLVEGLAAVGADLIGLQETNLQANTGLWLAEQLDMPYIHLVAAQERSYVLRTEYGTAILSRHPFIQQAELDLQSQGRIAQYVQVKIGDRSLVFCNGHYYCQPGSSSLRMRQIQSLVNWLSALPADLPVVVVGDFNATPETPEIAFMREQFTSAYAAQHGCEPEYTCPTPLLQAHSKFWRPLGLRLINLWTNRKFTPWRGTLDYIFINKHLSVRDCQLILTEPAPDRKNIYPSDHFGIAAELEIVQV</sequence>
<dbReference type="EMBL" id="RSCJ01000004">
    <property type="protein sequence ID" value="RUR84576.1"/>
    <property type="molecule type" value="Genomic_DNA"/>
</dbReference>
<evidence type="ECO:0000313" key="2">
    <source>
        <dbReference type="EMBL" id="RUR84576.1"/>
    </source>
</evidence>
<dbReference type="Gene3D" id="3.60.10.10">
    <property type="entry name" value="Endonuclease/exonuclease/phosphatase"/>
    <property type="match status" value="1"/>
</dbReference>
<dbReference type="SUPFAM" id="SSF56219">
    <property type="entry name" value="DNase I-like"/>
    <property type="match status" value="1"/>
</dbReference>
<dbReference type="PANTHER" id="PTHR14859:SF1">
    <property type="entry name" value="PGAP2-INTERACTING PROTEIN"/>
    <property type="match status" value="1"/>
</dbReference>
<name>A0A433NN12_CHLFR</name>
<evidence type="ECO:0000313" key="3">
    <source>
        <dbReference type="Proteomes" id="UP000268857"/>
    </source>
</evidence>
<dbReference type="GO" id="GO:0016020">
    <property type="term" value="C:membrane"/>
    <property type="evidence" value="ECO:0007669"/>
    <property type="project" value="GOC"/>
</dbReference>
<dbReference type="InterPro" id="IPR005135">
    <property type="entry name" value="Endo/exonuclease/phosphatase"/>
</dbReference>
<protein>
    <recommendedName>
        <fullName evidence="1">Endonuclease/exonuclease/phosphatase domain-containing protein</fullName>
    </recommendedName>
</protein>
<organism evidence="2 3">
    <name type="scientific">Chlorogloeopsis fritschii PCC 6912</name>
    <dbReference type="NCBI Taxonomy" id="211165"/>
    <lineage>
        <taxon>Bacteria</taxon>
        <taxon>Bacillati</taxon>
        <taxon>Cyanobacteriota</taxon>
        <taxon>Cyanophyceae</taxon>
        <taxon>Nostocales</taxon>
        <taxon>Chlorogloeopsidaceae</taxon>
        <taxon>Chlorogloeopsis</taxon>
    </lineage>
</organism>
<dbReference type="InterPro" id="IPR036691">
    <property type="entry name" value="Endo/exonu/phosph_ase_sf"/>
</dbReference>
<accession>A0A433NN12</accession>
<proteinExistence type="predicted"/>
<dbReference type="AlphaFoldDB" id="A0A433NN12"/>
<dbReference type="STRING" id="211165.GCA_000317285_03938"/>
<comment type="caution">
    <text evidence="2">The sequence shown here is derived from an EMBL/GenBank/DDBJ whole genome shotgun (WGS) entry which is preliminary data.</text>
</comment>
<dbReference type="GO" id="GO:0006506">
    <property type="term" value="P:GPI anchor biosynthetic process"/>
    <property type="evidence" value="ECO:0007669"/>
    <property type="project" value="TreeGrafter"/>
</dbReference>
<reference evidence="2 3" key="1">
    <citation type="journal article" date="2019" name="Genome Biol. Evol.">
        <title>Day and night: Metabolic profiles and evolutionary relationships of six axenic non-marine cyanobacteria.</title>
        <authorList>
            <person name="Will S.E."/>
            <person name="Henke P."/>
            <person name="Boedeker C."/>
            <person name="Huang S."/>
            <person name="Brinkmann H."/>
            <person name="Rohde M."/>
            <person name="Jarek M."/>
            <person name="Friedl T."/>
            <person name="Seufert S."/>
            <person name="Schumacher M."/>
            <person name="Overmann J."/>
            <person name="Neumann-Schaal M."/>
            <person name="Petersen J."/>
        </authorList>
    </citation>
    <scope>NUCLEOTIDE SEQUENCE [LARGE SCALE GENOMIC DNA]</scope>
    <source>
        <strain evidence="2 3">PCC 6912</strain>
    </source>
</reference>
<evidence type="ECO:0000259" key="1">
    <source>
        <dbReference type="Pfam" id="PF03372"/>
    </source>
</evidence>
<feature type="domain" description="Endonuclease/exonuclease/phosphatase" evidence="1">
    <location>
        <begin position="15"/>
        <end position="255"/>
    </location>
</feature>
<dbReference type="PANTHER" id="PTHR14859">
    <property type="entry name" value="CALCOFLUOR WHITE HYPERSENSITIVE PROTEIN PRECURSOR"/>
    <property type="match status" value="1"/>
</dbReference>